<gene>
    <name evidence="1" type="ORF">SAMN04488028_103316</name>
</gene>
<dbReference type="AlphaFoldDB" id="A0A1M6QGW3"/>
<dbReference type="STRING" id="156994.SAMN04488028_103316"/>
<sequence length="84" mass="9930">MKQDRKYELKSFNGTLKTKQAVSENENYWKLIGQTGRVISSAEEQDFPDKNRVLFQFDIDVQKLELECHNQKPNALWILKTDLK</sequence>
<protein>
    <submittedName>
        <fullName evidence="1">Uncharacterized protein</fullName>
    </submittedName>
</protein>
<reference evidence="2" key="1">
    <citation type="submission" date="2016-11" db="EMBL/GenBank/DDBJ databases">
        <authorList>
            <person name="Varghese N."/>
            <person name="Submissions S."/>
        </authorList>
    </citation>
    <scope>NUCLEOTIDE SEQUENCE [LARGE SCALE GENOMIC DNA]</scope>
    <source>
        <strain evidence="2">DSM 26134</strain>
    </source>
</reference>
<evidence type="ECO:0000313" key="1">
    <source>
        <dbReference type="EMBL" id="SHK19277.1"/>
    </source>
</evidence>
<dbReference type="RefSeq" id="WP_073122391.1">
    <property type="nucleotide sequence ID" value="NZ_FRAA01000003.1"/>
</dbReference>
<name>A0A1M6QGW3_REIAG</name>
<proteinExistence type="predicted"/>
<accession>A0A1M6QGW3</accession>
<dbReference type="EMBL" id="FRAA01000003">
    <property type="protein sequence ID" value="SHK19277.1"/>
    <property type="molecule type" value="Genomic_DNA"/>
</dbReference>
<keyword evidence="2" id="KW-1185">Reference proteome</keyword>
<evidence type="ECO:0000313" key="2">
    <source>
        <dbReference type="Proteomes" id="UP000184474"/>
    </source>
</evidence>
<organism evidence="1 2">
    <name type="scientific">Reichenbachiella agariperforans</name>
    <dbReference type="NCBI Taxonomy" id="156994"/>
    <lineage>
        <taxon>Bacteria</taxon>
        <taxon>Pseudomonadati</taxon>
        <taxon>Bacteroidota</taxon>
        <taxon>Cytophagia</taxon>
        <taxon>Cytophagales</taxon>
        <taxon>Reichenbachiellaceae</taxon>
        <taxon>Reichenbachiella</taxon>
    </lineage>
</organism>
<dbReference type="Proteomes" id="UP000184474">
    <property type="component" value="Unassembled WGS sequence"/>
</dbReference>